<keyword evidence="1" id="KW-0472">Membrane</keyword>
<dbReference type="EMBL" id="QOPE01000007">
    <property type="protein sequence ID" value="RCL42069.1"/>
    <property type="molecule type" value="Genomic_DNA"/>
</dbReference>
<evidence type="ECO:0000256" key="1">
    <source>
        <dbReference type="SAM" id="Phobius"/>
    </source>
</evidence>
<organism evidence="2 3">
    <name type="scientific">SAR86 cluster bacterium</name>
    <dbReference type="NCBI Taxonomy" id="2030880"/>
    <lineage>
        <taxon>Bacteria</taxon>
        <taxon>Pseudomonadati</taxon>
        <taxon>Pseudomonadota</taxon>
        <taxon>Gammaproteobacteria</taxon>
        <taxon>SAR86 cluster</taxon>
    </lineage>
</organism>
<sequence length="212" mass="23644">MFVLALPLITLEFAVSYLVLQLDLNENMSNDLIIESIQPVAIQLAILGIVSMVLSIAFYGAMMVAFEALSSNQDLSINQAYLMGLRKFFPLLWSSIAASIVYGLGLLLLVLPGFYLFARLGMYPAYIMFQNKRAFESLGLAWNDSDKEGTKLFLITSVLIGLQLVIGLIFGFLAIDTNMVAVLVLALVKYFTLIPLFYLFYSLYKSLHPNNI</sequence>
<evidence type="ECO:0008006" key="4">
    <source>
        <dbReference type="Google" id="ProtNLM"/>
    </source>
</evidence>
<accession>A0A368BXK9</accession>
<keyword evidence="1" id="KW-0812">Transmembrane</keyword>
<gene>
    <name evidence="2" type="ORF">DBW96_01450</name>
</gene>
<comment type="caution">
    <text evidence="2">The sequence shown here is derived from an EMBL/GenBank/DDBJ whole genome shotgun (WGS) entry which is preliminary data.</text>
</comment>
<proteinExistence type="predicted"/>
<keyword evidence="1" id="KW-1133">Transmembrane helix</keyword>
<evidence type="ECO:0000313" key="2">
    <source>
        <dbReference type="EMBL" id="RCL42069.1"/>
    </source>
</evidence>
<protein>
    <recommendedName>
        <fullName evidence="4">Glycerophosphoryl diester phosphodiesterase membrane domain-containing protein</fullName>
    </recommendedName>
</protein>
<feature type="transmembrane region" description="Helical" evidence="1">
    <location>
        <begin position="90"/>
        <end position="118"/>
    </location>
</feature>
<dbReference type="Proteomes" id="UP000253307">
    <property type="component" value="Unassembled WGS sequence"/>
</dbReference>
<feature type="transmembrane region" description="Helical" evidence="1">
    <location>
        <begin position="40"/>
        <end position="69"/>
    </location>
</feature>
<feature type="transmembrane region" description="Helical" evidence="1">
    <location>
        <begin position="152"/>
        <end position="173"/>
    </location>
</feature>
<name>A0A368BXK9_9GAMM</name>
<dbReference type="AlphaFoldDB" id="A0A368BXK9"/>
<feature type="transmembrane region" description="Helical" evidence="1">
    <location>
        <begin position="180"/>
        <end position="201"/>
    </location>
</feature>
<evidence type="ECO:0000313" key="3">
    <source>
        <dbReference type="Proteomes" id="UP000253307"/>
    </source>
</evidence>
<reference evidence="2 3" key="1">
    <citation type="journal article" date="2018" name="Microbiome">
        <title>Fine metagenomic profile of the Mediterranean stratified and mixed water columns revealed by assembly and recruitment.</title>
        <authorList>
            <person name="Haro-Moreno J.M."/>
            <person name="Lopez-Perez M."/>
            <person name="De La Torre J.R."/>
            <person name="Picazo A."/>
            <person name="Camacho A."/>
            <person name="Rodriguez-Valera F."/>
        </authorList>
    </citation>
    <scope>NUCLEOTIDE SEQUENCE [LARGE SCALE GENOMIC DNA]</scope>
    <source>
        <strain evidence="2">MED-G82</strain>
    </source>
</reference>